<dbReference type="SUPFAM" id="SSF88659">
    <property type="entry name" value="Sigma3 and sigma4 domains of RNA polymerase sigma factors"/>
    <property type="match status" value="1"/>
</dbReference>
<name>A0A418N880_9FLAO</name>
<evidence type="ECO:0000259" key="7">
    <source>
        <dbReference type="Pfam" id="PF08281"/>
    </source>
</evidence>
<dbReference type="InterPro" id="IPR014284">
    <property type="entry name" value="RNA_pol_sigma-70_dom"/>
</dbReference>
<feature type="domain" description="RNA polymerase sigma-70 region 2" evidence="6">
    <location>
        <begin position="27"/>
        <end position="93"/>
    </location>
</feature>
<proteinExistence type="inferred from homology"/>
<evidence type="ECO:0000313" key="10">
    <source>
        <dbReference type="Proteomes" id="UP000284189"/>
    </source>
</evidence>
<dbReference type="NCBIfam" id="TIGR02937">
    <property type="entry name" value="sigma70-ECF"/>
    <property type="match status" value="1"/>
</dbReference>
<dbReference type="Pfam" id="PF08281">
    <property type="entry name" value="Sigma70_r4_2"/>
    <property type="match status" value="1"/>
</dbReference>
<evidence type="ECO:0000313" key="9">
    <source>
        <dbReference type="EMBL" id="TXK03119.1"/>
    </source>
</evidence>
<evidence type="ECO:0000256" key="4">
    <source>
        <dbReference type="ARBA" id="ARBA00023125"/>
    </source>
</evidence>
<evidence type="ECO:0000259" key="6">
    <source>
        <dbReference type="Pfam" id="PF04542"/>
    </source>
</evidence>
<dbReference type="InterPro" id="IPR036388">
    <property type="entry name" value="WH-like_DNA-bd_sf"/>
</dbReference>
<keyword evidence="4" id="KW-0238">DNA-binding</keyword>
<dbReference type="GO" id="GO:0006352">
    <property type="term" value="P:DNA-templated transcription initiation"/>
    <property type="evidence" value="ECO:0007669"/>
    <property type="project" value="InterPro"/>
</dbReference>
<reference evidence="9 11" key="2">
    <citation type="submission" date="2019-07" db="EMBL/GenBank/DDBJ databases">
        <title>Draft genome of two Muricauda strains isolated from deep sea.</title>
        <authorList>
            <person name="Sun C."/>
        </authorList>
    </citation>
    <scope>NUCLEOTIDE SEQUENCE [LARGE SCALE GENOMIC DNA]</scope>
    <source>
        <strain evidence="9 11">NH166</strain>
    </source>
</reference>
<dbReference type="Gene3D" id="1.10.1740.10">
    <property type="match status" value="1"/>
</dbReference>
<keyword evidence="11" id="KW-1185">Reference proteome</keyword>
<reference evidence="8 10" key="1">
    <citation type="submission" date="2018-08" db="EMBL/GenBank/DDBJ databases">
        <title>Proposal of Muricauda 72 sp.nov. and Muricauda NH166 sp.nov., isolated from seawater.</title>
        <authorList>
            <person name="Cheng H."/>
            <person name="Wu Y.-H."/>
            <person name="Guo L.-L."/>
            <person name="Xu X.-W."/>
        </authorList>
    </citation>
    <scope>NUCLEOTIDE SEQUENCE [LARGE SCALE GENOMIC DNA]</scope>
    <source>
        <strain evidence="8 10">NH166</strain>
    </source>
</reference>
<evidence type="ECO:0000256" key="2">
    <source>
        <dbReference type="ARBA" id="ARBA00023015"/>
    </source>
</evidence>
<dbReference type="PANTHER" id="PTHR43133:SF8">
    <property type="entry name" value="RNA POLYMERASE SIGMA FACTOR HI_1459-RELATED"/>
    <property type="match status" value="1"/>
</dbReference>
<evidence type="ECO:0000256" key="5">
    <source>
        <dbReference type="ARBA" id="ARBA00023163"/>
    </source>
</evidence>
<dbReference type="InterPro" id="IPR013324">
    <property type="entry name" value="RNA_pol_sigma_r3/r4-like"/>
</dbReference>
<evidence type="ECO:0000256" key="3">
    <source>
        <dbReference type="ARBA" id="ARBA00023082"/>
    </source>
</evidence>
<dbReference type="InterPro" id="IPR039425">
    <property type="entry name" value="RNA_pol_sigma-70-like"/>
</dbReference>
<comment type="similarity">
    <text evidence="1">Belongs to the sigma-70 factor family. ECF subfamily.</text>
</comment>
<keyword evidence="5" id="KW-0804">Transcription</keyword>
<keyword evidence="3" id="KW-0731">Sigma factor</keyword>
<dbReference type="InterPro" id="IPR007627">
    <property type="entry name" value="RNA_pol_sigma70_r2"/>
</dbReference>
<accession>A0A418N880</accession>
<feature type="domain" description="RNA polymerase sigma factor 70 region 4 type 2" evidence="7">
    <location>
        <begin position="126"/>
        <end position="172"/>
    </location>
</feature>
<evidence type="ECO:0000313" key="11">
    <source>
        <dbReference type="Proteomes" id="UP000321528"/>
    </source>
</evidence>
<evidence type="ECO:0000256" key="1">
    <source>
        <dbReference type="ARBA" id="ARBA00010641"/>
    </source>
</evidence>
<dbReference type="Proteomes" id="UP000321528">
    <property type="component" value="Unassembled WGS sequence"/>
</dbReference>
<dbReference type="PANTHER" id="PTHR43133">
    <property type="entry name" value="RNA POLYMERASE ECF-TYPE SIGMA FACTO"/>
    <property type="match status" value="1"/>
</dbReference>
<sequence length="179" mass="21056">MDENIRFTHRHLVERCKHGDRKSQKELFELYVDAMYNIALRMMDSKEEAEDMVQEGFTDAFRYLPSFKYESSFGAWLKRIVINKCINQLKTKKIKWVSYAEIPGHYAEKEEEMVDLVDIAKVVKGISMLPNGYRQIFSLYLIEGYDHDEISEILGISTSTSKSQYHRAKKSLMKIIKQI</sequence>
<dbReference type="SUPFAM" id="SSF88946">
    <property type="entry name" value="Sigma2 domain of RNA polymerase sigma factors"/>
    <property type="match status" value="1"/>
</dbReference>
<dbReference type="GO" id="GO:0003677">
    <property type="term" value="F:DNA binding"/>
    <property type="evidence" value="ECO:0007669"/>
    <property type="project" value="UniProtKB-KW"/>
</dbReference>
<gene>
    <name evidence="8" type="ORF">D2U88_07250</name>
    <name evidence="9" type="ORF">FQ019_07195</name>
</gene>
<dbReference type="Proteomes" id="UP000284189">
    <property type="component" value="Unassembled WGS sequence"/>
</dbReference>
<dbReference type="InterPro" id="IPR013325">
    <property type="entry name" value="RNA_pol_sigma_r2"/>
</dbReference>
<evidence type="ECO:0000313" key="8">
    <source>
        <dbReference type="EMBL" id="RIV71554.1"/>
    </source>
</evidence>
<comment type="caution">
    <text evidence="8">The sequence shown here is derived from an EMBL/GenBank/DDBJ whole genome shotgun (WGS) entry which is preliminary data.</text>
</comment>
<dbReference type="RefSeq" id="WP_119639724.1">
    <property type="nucleotide sequence ID" value="NZ_QXFJ01000017.1"/>
</dbReference>
<dbReference type="Gene3D" id="1.10.10.10">
    <property type="entry name" value="Winged helix-like DNA-binding domain superfamily/Winged helix DNA-binding domain"/>
    <property type="match status" value="1"/>
</dbReference>
<keyword evidence="2" id="KW-0805">Transcription regulation</keyword>
<organism evidence="8 10">
    <name type="scientific">Flagellimonas aequoris</name>
    <dbReference type="NCBI Taxonomy" id="2306997"/>
    <lineage>
        <taxon>Bacteria</taxon>
        <taxon>Pseudomonadati</taxon>
        <taxon>Bacteroidota</taxon>
        <taxon>Flavobacteriia</taxon>
        <taxon>Flavobacteriales</taxon>
        <taxon>Flavobacteriaceae</taxon>
        <taxon>Flagellimonas</taxon>
    </lineage>
</organism>
<protein>
    <submittedName>
        <fullName evidence="8">RNA polymerase sigma factor</fullName>
    </submittedName>
</protein>
<dbReference type="AlphaFoldDB" id="A0A418N880"/>
<dbReference type="EMBL" id="VNWL01000016">
    <property type="protein sequence ID" value="TXK03119.1"/>
    <property type="molecule type" value="Genomic_DNA"/>
</dbReference>
<dbReference type="InterPro" id="IPR013249">
    <property type="entry name" value="RNA_pol_sigma70_r4_t2"/>
</dbReference>
<dbReference type="GO" id="GO:0016987">
    <property type="term" value="F:sigma factor activity"/>
    <property type="evidence" value="ECO:0007669"/>
    <property type="project" value="UniProtKB-KW"/>
</dbReference>
<dbReference type="OrthoDB" id="1056775at2"/>
<dbReference type="Pfam" id="PF04542">
    <property type="entry name" value="Sigma70_r2"/>
    <property type="match status" value="1"/>
</dbReference>
<dbReference type="EMBL" id="QXFJ01000017">
    <property type="protein sequence ID" value="RIV71554.1"/>
    <property type="molecule type" value="Genomic_DNA"/>
</dbReference>